<accession>A0ABV7ZR33</accession>
<protein>
    <submittedName>
        <fullName evidence="2">Glutaminyl-peptide cyclotransferase</fullName>
    </submittedName>
</protein>
<organism evidence="2 3">
    <name type="scientific">Corynebacterium hansenii</name>
    <dbReference type="NCBI Taxonomy" id="394964"/>
    <lineage>
        <taxon>Bacteria</taxon>
        <taxon>Bacillati</taxon>
        <taxon>Actinomycetota</taxon>
        <taxon>Actinomycetes</taxon>
        <taxon>Mycobacteriales</taxon>
        <taxon>Corynebacteriaceae</taxon>
        <taxon>Corynebacterium</taxon>
    </lineage>
</organism>
<proteinExistence type="predicted"/>
<dbReference type="EMBL" id="JBHRZN010000002">
    <property type="protein sequence ID" value="MFC3850294.1"/>
    <property type="molecule type" value="Genomic_DNA"/>
</dbReference>
<dbReference type="InterPro" id="IPR007788">
    <property type="entry name" value="QCT"/>
</dbReference>
<feature type="signal peptide" evidence="1">
    <location>
        <begin position="1"/>
        <end position="20"/>
    </location>
</feature>
<dbReference type="Pfam" id="PF05096">
    <property type="entry name" value="Glu_cyclase_2"/>
    <property type="match status" value="1"/>
</dbReference>
<evidence type="ECO:0000256" key="1">
    <source>
        <dbReference type="SAM" id="SignalP"/>
    </source>
</evidence>
<dbReference type="PANTHER" id="PTHR31270">
    <property type="entry name" value="GLUTAMINYL-PEPTIDE CYCLOTRANSFERASE"/>
    <property type="match status" value="1"/>
</dbReference>
<dbReference type="SUPFAM" id="SSF50969">
    <property type="entry name" value="YVTN repeat-like/Quinoprotein amine dehydrogenase"/>
    <property type="match status" value="1"/>
</dbReference>
<gene>
    <name evidence="2" type="ORF">ACFORJ_08970</name>
</gene>
<feature type="chain" id="PRO_5046909903" evidence="1">
    <location>
        <begin position="21"/>
        <end position="292"/>
    </location>
</feature>
<reference evidence="3" key="1">
    <citation type="journal article" date="2019" name="Int. J. Syst. Evol. Microbiol.">
        <title>The Global Catalogue of Microorganisms (GCM) 10K type strain sequencing project: providing services to taxonomists for standard genome sequencing and annotation.</title>
        <authorList>
            <consortium name="The Broad Institute Genomics Platform"/>
            <consortium name="The Broad Institute Genome Sequencing Center for Infectious Disease"/>
            <person name="Wu L."/>
            <person name="Ma J."/>
        </authorList>
    </citation>
    <scope>NUCLEOTIDE SEQUENCE [LARGE SCALE GENOMIC DNA]</scope>
    <source>
        <strain evidence="3">CCUG 53252</strain>
    </source>
</reference>
<dbReference type="RefSeq" id="WP_290289880.1">
    <property type="nucleotide sequence ID" value="NZ_CP047211.1"/>
</dbReference>
<name>A0ABV7ZR33_9CORY</name>
<keyword evidence="3" id="KW-1185">Reference proteome</keyword>
<dbReference type="Proteomes" id="UP001595751">
    <property type="component" value="Unassembled WGS sequence"/>
</dbReference>
<evidence type="ECO:0000313" key="3">
    <source>
        <dbReference type="Proteomes" id="UP001595751"/>
    </source>
</evidence>
<sequence length="292" mass="30491">MKLSARAALAGLLPAVVLLAGCSGDPLGDGPAPATSAAPVERTAVDPVPAGVPRLRVEVVAEHPFDAGAFTQGLEIDGDGALLVGTGQYGQSAIWRVRDWRAGSPAEDRRELPPELFGEGIARAGDTVWQLTWREGVAIARDAATLEETRRAAYPGEGWGLCGQGDRLVMSDGSHSLTFRDPATFAETGRVDVTAGGAPVGNLNELECVDGPGGPEVWANRWLTDDIVRIDPATGEVTGVADAAALARSLPPEARAGADVLNGIARIPGADRFLVTGKYWPTLFEVRFLPVG</sequence>
<keyword evidence="1" id="KW-0732">Signal</keyword>
<dbReference type="PANTHER" id="PTHR31270:SF1">
    <property type="entry name" value="GLUTAMINYL-PEPTIDE CYCLOTRANSFERASE"/>
    <property type="match status" value="1"/>
</dbReference>
<evidence type="ECO:0000313" key="2">
    <source>
        <dbReference type="EMBL" id="MFC3850294.1"/>
    </source>
</evidence>
<comment type="caution">
    <text evidence="2">The sequence shown here is derived from an EMBL/GenBank/DDBJ whole genome shotgun (WGS) entry which is preliminary data.</text>
</comment>
<dbReference type="PROSITE" id="PS51257">
    <property type="entry name" value="PROKAR_LIPOPROTEIN"/>
    <property type="match status" value="1"/>
</dbReference>
<dbReference type="InterPro" id="IPR011044">
    <property type="entry name" value="Quino_amine_DH_bsu"/>
</dbReference>